<sequence length="284" mass="34482">NILEFGNKDIDKIQEKCFRYDKLQSCLSKYNKKKDKWKIFTIKRSMHRISFKIKNLIKDCHHKIIRYIYENYQTILLPKFETQDMACNINGNRKISSKTAKKMLDWSHYKFKMFLRHKTREYPEMNLIECTEEYTSKTCTRCGIINEKLRGSKNFSCSLCGLKIDRDHNATTSSGFEAYTYDIYYNERLFIKIEPDDYNFSNHGTMSEKEGSHEYLVFYFREKKLKKIPDEFRCEFNGKPIEKTKYEDVECFEITNIGKYKILRNDKVYRELTTHYIWDYYFDK</sequence>
<feature type="non-terminal residue" evidence="1">
    <location>
        <position position="1"/>
    </location>
</feature>
<proteinExistence type="predicted"/>
<accession>A0ACA9NLX7</accession>
<organism evidence="1 2">
    <name type="scientific">Scutellospora calospora</name>
    <dbReference type="NCBI Taxonomy" id="85575"/>
    <lineage>
        <taxon>Eukaryota</taxon>
        <taxon>Fungi</taxon>
        <taxon>Fungi incertae sedis</taxon>
        <taxon>Mucoromycota</taxon>
        <taxon>Glomeromycotina</taxon>
        <taxon>Glomeromycetes</taxon>
        <taxon>Diversisporales</taxon>
        <taxon>Gigasporaceae</taxon>
        <taxon>Scutellospora</taxon>
    </lineage>
</organism>
<evidence type="ECO:0000313" key="2">
    <source>
        <dbReference type="Proteomes" id="UP000789860"/>
    </source>
</evidence>
<name>A0ACA9NLX7_9GLOM</name>
<keyword evidence="2" id="KW-1185">Reference proteome</keyword>
<dbReference type="Proteomes" id="UP000789860">
    <property type="component" value="Unassembled WGS sequence"/>
</dbReference>
<evidence type="ECO:0000313" key="1">
    <source>
        <dbReference type="EMBL" id="CAG8663590.1"/>
    </source>
</evidence>
<comment type="caution">
    <text evidence="1">The sequence shown here is derived from an EMBL/GenBank/DDBJ whole genome shotgun (WGS) entry which is preliminary data.</text>
</comment>
<feature type="non-terminal residue" evidence="1">
    <location>
        <position position="284"/>
    </location>
</feature>
<reference evidence="1" key="1">
    <citation type="submission" date="2021-06" db="EMBL/GenBank/DDBJ databases">
        <authorList>
            <person name="Kallberg Y."/>
            <person name="Tangrot J."/>
            <person name="Rosling A."/>
        </authorList>
    </citation>
    <scope>NUCLEOTIDE SEQUENCE</scope>
    <source>
        <strain evidence="1">AU212A</strain>
    </source>
</reference>
<protein>
    <submittedName>
        <fullName evidence="1">10009_t:CDS:1</fullName>
    </submittedName>
</protein>
<dbReference type="EMBL" id="CAJVPM010026818">
    <property type="protein sequence ID" value="CAG8663590.1"/>
    <property type="molecule type" value="Genomic_DNA"/>
</dbReference>
<gene>
    <name evidence="1" type="ORF">SCALOS_LOCUS9119</name>
</gene>